<evidence type="ECO:0000256" key="9">
    <source>
        <dbReference type="ARBA" id="ARBA00022840"/>
    </source>
</evidence>
<name>A0A1E4TWN3_PACTA</name>
<keyword evidence="5 10" id="KW-0479">Metal-binding</keyword>
<evidence type="ECO:0000256" key="1">
    <source>
        <dbReference type="ARBA" id="ARBA00004496"/>
    </source>
</evidence>
<dbReference type="GO" id="GO:0019948">
    <property type="term" value="F:SUMO activating enzyme activity"/>
    <property type="evidence" value="ECO:0007669"/>
    <property type="project" value="UniProtKB-UniRule"/>
</dbReference>
<evidence type="ECO:0000256" key="7">
    <source>
        <dbReference type="ARBA" id="ARBA00022786"/>
    </source>
</evidence>
<feature type="binding site" evidence="13">
    <location>
        <position position="432"/>
    </location>
    <ligand>
        <name>Zn(2+)</name>
        <dbReference type="ChEBI" id="CHEBI:29105"/>
    </ligand>
</feature>
<sequence length="631" mass="72013">MARDSHLKKVLGVEKLGKIKKSKVLLVGSGGIGCELLKNLILTNYGEIHIVDLDTIDLSNLNRQFLFRQKDIKKSKSSTAIKAVEFFNNDKNTILKSYHGSIMDTIMFPLEWFDQFDIIFNALDNLEARNYVNKIALFLKRPLMESGTTGFKGQVQPIFPYKSECFDCIAKETPKTFPVCTIRSTPSKPIHSITWAKNFLFLQLFGEDVKEDLNPNDLDTDDKQEIDALLRENNELWELKALIKESKQDNIDYIYKIINKIFNVDIQRLLSIDSLWTIRTKPKPLDYENYKIDLNVQDDDQKLWNVEENLSILIKSIKSLSKRYVLNNFEAIPFDKDDKDTLNFVVASSNLRSFIFNIPTKTKFDIKQIAGNIIPAVATTNAIIAGFSCLQSLNCFENSLQSSFDKSRLIFTSQYFDKFVSSSALVSGNKNCKECSIKRGILKIKNGLDTFILQDLIDKIREVLKYEEVSLILGKNKLIYDFDFDDNLSVRLVDIGFKNGEVLSINDEDDEKESCELYIEVTSDNGDKVLEVPSLDIPDKEKKEVEEEEEQEEEEAEAEIDKGDDGFIVDDDGIVILDIDDDSEEAATGNNKRRAEDENIGETPQKKKKFNDSIVSDQSGEEHNENIVVID</sequence>
<dbReference type="Proteomes" id="UP000094236">
    <property type="component" value="Unassembled WGS sequence"/>
</dbReference>
<feature type="binding site" evidence="12">
    <location>
        <begin position="28"/>
        <end position="33"/>
    </location>
    <ligand>
        <name>ATP</name>
        <dbReference type="ChEBI" id="CHEBI:30616"/>
    </ligand>
</feature>
<proteinExistence type="inferred from homology"/>
<evidence type="ECO:0000256" key="4">
    <source>
        <dbReference type="ARBA" id="ARBA00022490"/>
    </source>
</evidence>
<accession>A0A1E4TWN3</accession>
<feature type="region of interest" description="Disordered" evidence="15">
    <location>
        <begin position="535"/>
        <end position="631"/>
    </location>
</feature>
<feature type="binding site" evidence="13">
    <location>
        <position position="168"/>
    </location>
    <ligand>
        <name>Zn(2+)</name>
        <dbReference type="ChEBI" id="CHEBI:29105"/>
    </ligand>
</feature>
<feature type="binding site" evidence="12">
    <location>
        <position position="76"/>
    </location>
    <ligand>
        <name>ATP</name>
        <dbReference type="ChEBI" id="CHEBI:30616"/>
    </ligand>
</feature>
<dbReference type="Gene3D" id="3.10.290.20">
    <property type="entry name" value="Ubiquitin-like 2 activating enzyme e1b. Chain: B, domain 3"/>
    <property type="match status" value="1"/>
</dbReference>
<comment type="subunit">
    <text evidence="10">Heterodimer.</text>
</comment>
<dbReference type="InterPro" id="IPR035985">
    <property type="entry name" value="Ubiquitin-activating_enz"/>
</dbReference>
<dbReference type="InterPro" id="IPR019572">
    <property type="entry name" value="UBA_E1_SCCH"/>
</dbReference>
<dbReference type="OrthoDB" id="10255449at2759"/>
<organism evidence="18 19">
    <name type="scientific">Pachysolen tannophilus NRRL Y-2460</name>
    <dbReference type="NCBI Taxonomy" id="669874"/>
    <lineage>
        <taxon>Eukaryota</taxon>
        <taxon>Fungi</taxon>
        <taxon>Dikarya</taxon>
        <taxon>Ascomycota</taxon>
        <taxon>Saccharomycotina</taxon>
        <taxon>Pichiomycetes</taxon>
        <taxon>Pachysolenaceae</taxon>
        <taxon>Pachysolen</taxon>
    </lineage>
</organism>
<dbReference type="GO" id="GO:0005737">
    <property type="term" value="C:cytoplasm"/>
    <property type="evidence" value="ECO:0007669"/>
    <property type="project" value="UniProtKB-SubCell"/>
</dbReference>
<evidence type="ECO:0000313" key="18">
    <source>
        <dbReference type="EMBL" id="ODV96165.1"/>
    </source>
</evidence>
<comment type="subcellular location">
    <subcellularLocation>
        <location evidence="1">Cytoplasm</location>
    </subcellularLocation>
</comment>
<dbReference type="EMBL" id="KV454013">
    <property type="protein sequence ID" value="ODV96165.1"/>
    <property type="molecule type" value="Genomic_DNA"/>
</dbReference>
<feature type="binding site" evidence="12">
    <location>
        <begin position="101"/>
        <end position="102"/>
    </location>
    <ligand>
        <name>ATP</name>
        <dbReference type="ChEBI" id="CHEBI:30616"/>
    </ligand>
</feature>
<evidence type="ECO:0000256" key="6">
    <source>
        <dbReference type="ARBA" id="ARBA00022741"/>
    </source>
</evidence>
<dbReference type="GO" id="GO:0016925">
    <property type="term" value="P:protein sumoylation"/>
    <property type="evidence" value="ECO:0007669"/>
    <property type="project" value="UniProtKB-UniRule"/>
</dbReference>
<keyword evidence="19" id="KW-1185">Reference proteome</keyword>
<comment type="pathway">
    <text evidence="2 10">Protein modification; protein sumoylation.</text>
</comment>
<dbReference type="PROSITE" id="PS00865">
    <property type="entry name" value="UBIQUITIN_ACTIVAT_2"/>
    <property type="match status" value="1"/>
</dbReference>
<dbReference type="Gene3D" id="3.50.50.80">
    <property type="entry name" value="Ubiquitin-activating enzyme E1, inactive adenylation domain, subdomain 1"/>
    <property type="match status" value="1"/>
</dbReference>
<dbReference type="InterPro" id="IPR023318">
    <property type="entry name" value="Ub_act_enz_dom_a_sf"/>
</dbReference>
<evidence type="ECO:0000259" key="16">
    <source>
        <dbReference type="Pfam" id="PF00899"/>
    </source>
</evidence>
<reference evidence="19" key="1">
    <citation type="submission" date="2016-05" db="EMBL/GenBank/DDBJ databases">
        <title>Comparative genomics of biotechnologically important yeasts.</title>
        <authorList>
            <consortium name="DOE Joint Genome Institute"/>
            <person name="Riley R."/>
            <person name="Haridas S."/>
            <person name="Wolfe K.H."/>
            <person name="Lopes M.R."/>
            <person name="Hittinger C.T."/>
            <person name="Goker M."/>
            <person name="Salamov A."/>
            <person name="Wisecaver J."/>
            <person name="Long T.M."/>
            <person name="Aerts A.L."/>
            <person name="Barry K."/>
            <person name="Choi C."/>
            <person name="Clum A."/>
            <person name="Coughlan A.Y."/>
            <person name="Deshpande S."/>
            <person name="Douglass A.P."/>
            <person name="Hanson S.J."/>
            <person name="Klenk H.-P."/>
            <person name="Labutti K."/>
            <person name="Lapidus A."/>
            <person name="Lindquist E."/>
            <person name="Lipzen A."/>
            <person name="Meier-Kolthoff J.P."/>
            <person name="Ohm R.A."/>
            <person name="Otillar R.P."/>
            <person name="Pangilinan J."/>
            <person name="Peng Y."/>
            <person name="Rokas A."/>
            <person name="Rosa C.A."/>
            <person name="Scheuner C."/>
            <person name="Sibirny A.A."/>
            <person name="Slot J.C."/>
            <person name="Stielow J.B."/>
            <person name="Sun H."/>
            <person name="Kurtzman C.P."/>
            <person name="Blackwell M."/>
            <person name="Grigoriev I.V."/>
            <person name="Jeffries T.W."/>
        </authorList>
    </citation>
    <scope>NUCLEOTIDE SEQUENCE [LARGE SCALE GENOMIC DNA]</scope>
    <source>
        <strain evidence="19">NRRL Y-2460</strain>
    </source>
</reference>
<dbReference type="InterPro" id="IPR030661">
    <property type="entry name" value="Uba2"/>
</dbReference>
<evidence type="ECO:0000259" key="17">
    <source>
        <dbReference type="Pfam" id="PF10585"/>
    </source>
</evidence>
<dbReference type="AlphaFoldDB" id="A0A1E4TWN3"/>
<dbReference type="GO" id="GO:0005524">
    <property type="term" value="F:ATP binding"/>
    <property type="evidence" value="ECO:0007669"/>
    <property type="project" value="UniProtKB-UniRule"/>
</dbReference>
<feature type="domain" description="THIF-type NAD/FAD binding fold" evidence="16">
    <location>
        <begin position="9"/>
        <end position="416"/>
    </location>
</feature>
<feature type="binding site" evidence="12">
    <location>
        <position position="52"/>
    </location>
    <ligand>
        <name>ATP</name>
        <dbReference type="ChEBI" id="CHEBI:30616"/>
    </ligand>
</feature>
<dbReference type="Pfam" id="PF00899">
    <property type="entry name" value="ThiF"/>
    <property type="match status" value="1"/>
</dbReference>
<protein>
    <recommendedName>
        <fullName evidence="10">Ubiquitin-activating enzyme E1-like</fullName>
    </recommendedName>
</protein>
<evidence type="ECO:0000256" key="8">
    <source>
        <dbReference type="ARBA" id="ARBA00022833"/>
    </source>
</evidence>
<keyword evidence="8 10" id="KW-0862">Zinc</keyword>
<feature type="active site" description="Glycyl thioester intermediate" evidence="11 14">
    <location>
        <position position="180"/>
    </location>
</feature>
<dbReference type="SUPFAM" id="SSF69572">
    <property type="entry name" value="Activating enzymes of the ubiquitin-like proteins"/>
    <property type="match status" value="1"/>
</dbReference>
<evidence type="ECO:0000313" key="19">
    <source>
        <dbReference type="Proteomes" id="UP000094236"/>
    </source>
</evidence>
<evidence type="ECO:0000256" key="3">
    <source>
        <dbReference type="ARBA" id="ARBA00005673"/>
    </source>
</evidence>
<keyword evidence="6 10" id="KW-0547">Nucleotide-binding</keyword>
<evidence type="ECO:0000256" key="12">
    <source>
        <dbReference type="PIRSR" id="PIRSR039133-2"/>
    </source>
</evidence>
<dbReference type="PIRSF" id="PIRSF039133">
    <property type="entry name" value="SUMO_E1B"/>
    <property type="match status" value="1"/>
</dbReference>
<dbReference type="InterPro" id="IPR000594">
    <property type="entry name" value="ThiF_NAD_FAD-bd"/>
</dbReference>
<dbReference type="STRING" id="669874.A0A1E4TWN3"/>
<dbReference type="InterPro" id="IPR042449">
    <property type="entry name" value="Ub-E1_IAD_1"/>
</dbReference>
<keyword evidence="9 10" id="KW-0067">ATP-binding</keyword>
<dbReference type="FunFam" id="3.50.50.80:FF:000002">
    <property type="entry name" value="SUMO-activating enzyme subunit 2"/>
    <property type="match status" value="1"/>
</dbReference>
<feature type="domain" description="Ubiquitin-activating enzyme SCCH" evidence="17">
    <location>
        <begin position="297"/>
        <end position="367"/>
    </location>
</feature>
<dbReference type="InterPro" id="IPR045886">
    <property type="entry name" value="ThiF/MoeB/HesA"/>
</dbReference>
<dbReference type="GO" id="GO:0046872">
    <property type="term" value="F:metal ion binding"/>
    <property type="evidence" value="ECO:0007669"/>
    <property type="project" value="UniProtKB-KW"/>
</dbReference>
<evidence type="ECO:0000256" key="5">
    <source>
        <dbReference type="ARBA" id="ARBA00022723"/>
    </source>
</evidence>
<gene>
    <name evidence="18" type="ORF">PACTADRAFT_33346</name>
</gene>
<feature type="binding site" evidence="13">
    <location>
        <position position="165"/>
    </location>
    <ligand>
        <name>Zn(2+)</name>
        <dbReference type="ChEBI" id="CHEBI:29105"/>
    </ligand>
</feature>
<feature type="binding site" evidence="13">
    <location>
        <position position="435"/>
    </location>
    <ligand>
        <name>Zn(2+)</name>
        <dbReference type="ChEBI" id="CHEBI:29105"/>
    </ligand>
</feature>
<dbReference type="InterPro" id="IPR033127">
    <property type="entry name" value="UBQ-activ_enz_E1_Cys_AS"/>
</dbReference>
<dbReference type="GO" id="GO:0031510">
    <property type="term" value="C:SUMO activating enzyme complex"/>
    <property type="evidence" value="ECO:0007669"/>
    <property type="project" value="UniProtKB-UniRule"/>
</dbReference>
<dbReference type="UniPathway" id="UPA00886"/>
<dbReference type="PANTHER" id="PTHR10953:SF5">
    <property type="entry name" value="SUMO-ACTIVATING ENZYME SUBUNIT 2"/>
    <property type="match status" value="1"/>
</dbReference>
<keyword evidence="4" id="KW-0963">Cytoplasm</keyword>
<feature type="binding site" evidence="12">
    <location>
        <begin position="124"/>
        <end position="129"/>
    </location>
    <ligand>
        <name>ATP</name>
        <dbReference type="ChEBI" id="CHEBI:30616"/>
    </ligand>
</feature>
<keyword evidence="7 10" id="KW-0833">Ubl conjugation pathway</keyword>
<evidence type="ECO:0000256" key="10">
    <source>
        <dbReference type="PIRNR" id="PIRNR039133"/>
    </source>
</evidence>
<evidence type="ECO:0000256" key="2">
    <source>
        <dbReference type="ARBA" id="ARBA00004718"/>
    </source>
</evidence>
<dbReference type="PROSITE" id="PS51257">
    <property type="entry name" value="PROKAR_LIPOPROTEIN"/>
    <property type="match status" value="1"/>
</dbReference>
<dbReference type="Gene3D" id="1.10.10.520">
    <property type="entry name" value="Ubiquitin activating enzymes (Uba3). Chain: B, domain 2"/>
    <property type="match status" value="1"/>
</dbReference>
<feature type="compositionally biased region" description="Acidic residues" evidence="15">
    <location>
        <begin position="567"/>
        <end position="585"/>
    </location>
</feature>
<feature type="compositionally biased region" description="Acidic residues" evidence="15">
    <location>
        <begin position="546"/>
        <end position="558"/>
    </location>
</feature>
<feature type="binding site" evidence="12">
    <location>
        <begin position="60"/>
        <end position="63"/>
    </location>
    <ligand>
        <name>ATP</name>
        <dbReference type="ChEBI" id="CHEBI:30616"/>
    </ligand>
</feature>
<evidence type="ECO:0000256" key="13">
    <source>
        <dbReference type="PIRSR" id="PIRSR039133-3"/>
    </source>
</evidence>
<dbReference type="Pfam" id="PF10585">
    <property type="entry name" value="UBA_E1_SCCH"/>
    <property type="match status" value="1"/>
</dbReference>
<evidence type="ECO:0000256" key="11">
    <source>
        <dbReference type="PIRSR" id="PIRSR039133-1"/>
    </source>
</evidence>
<evidence type="ECO:0000256" key="14">
    <source>
        <dbReference type="PROSITE-ProRule" id="PRU10132"/>
    </source>
</evidence>
<evidence type="ECO:0000256" key="15">
    <source>
        <dbReference type="SAM" id="MobiDB-lite"/>
    </source>
</evidence>
<comment type="similarity">
    <text evidence="3 10">Belongs to the ubiquitin-activating E1 family.</text>
</comment>
<dbReference type="PANTHER" id="PTHR10953">
    <property type="entry name" value="UBIQUITIN-ACTIVATING ENZYME E1"/>
    <property type="match status" value="1"/>
</dbReference>